<evidence type="ECO:0000313" key="7">
    <source>
        <dbReference type="EMBL" id="KAK4096729.1"/>
    </source>
</evidence>
<evidence type="ECO:0000256" key="4">
    <source>
        <dbReference type="ARBA" id="ARBA00022884"/>
    </source>
</evidence>
<dbReference type="PANTHER" id="PTHR17224:SF1">
    <property type="entry name" value="PEPTIDYL-TRNA HYDROLASE"/>
    <property type="match status" value="1"/>
</dbReference>
<evidence type="ECO:0000256" key="1">
    <source>
        <dbReference type="ARBA" id="ARBA00013260"/>
    </source>
</evidence>
<keyword evidence="4" id="KW-0694">RNA-binding</keyword>
<comment type="caution">
    <text evidence="7">The sequence shown here is derived from an EMBL/GenBank/DDBJ whole genome shotgun (WGS) entry which is preliminary data.</text>
</comment>
<keyword evidence="2" id="KW-0820">tRNA-binding</keyword>
<dbReference type="GO" id="GO:0000049">
    <property type="term" value="F:tRNA binding"/>
    <property type="evidence" value="ECO:0007669"/>
    <property type="project" value="UniProtKB-KW"/>
</dbReference>
<proteinExistence type="inferred from homology"/>
<dbReference type="GO" id="GO:0004045">
    <property type="term" value="F:peptidyl-tRNA hydrolase activity"/>
    <property type="evidence" value="ECO:0007669"/>
    <property type="project" value="UniProtKB-EC"/>
</dbReference>
<reference evidence="7" key="2">
    <citation type="submission" date="2023-05" db="EMBL/GenBank/DDBJ databases">
        <authorList>
            <consortium name="Lawrence Berkeley National Laboratory"/>
            <person name="Steindorff A."/>
            <person name="Hensen N."/>
            <person name="Bonometti L."/>
            <person name="Westerberg I."/>
            <person name="Brannstrom I.O."/>
            <person name="Guillou S."/>
            <person name="Cros-Aarteil S."/>
            <person name="Calhoun S."/>
            <person name="Haridas S."/>
            <person name="Kuo A."/>
            <person name="Mondo S."/>
            <person name="Pangilinan J."/>
            <person name="Riley R."/>
            <person name="Labutti K."/>
            <person name="Andreopoulos B."/>
            <person name="Lipzen A."/>
            <person name="Chen C."/>
            <person name="Yanf M."/>
            <person name="Daum C."/>
            <person name="Ng V."/>
            <person name="Clum A."/>
            <person name="Ohm R."/>
            <person name="Martin F."/>
            <person name="Silar P."/>
            <person name="Natvig D."/>
            <person name="Lalanne C."/>
            <person name="Gautier V."/>
            <person name="Ament-Velasquez S.L."/>
            <person name="Kruys A."/>
            <person name="Hutchinson M.I."/>
            <person name="Powell A.J."/>
            <person name="Barry K."/>
            <person name="Miller A.N."/>
            <person name="Grigoriev I.V."/>
            <person name="Debuchy R."/>
            <person name="Gladieux P."/>
            <person name="Thoren M.H."/>
            <person name="Johannesson H."/>
        </authorList>
    </citation>
    <scope>NUCLEOTIDE SEQUENCE</scope>
    <source>
        <strain evidence="7">CBS 757.83</strain>
    </source>
</reference>
<evidence type="ECO:0000256" key="5">
    <source>
        <dbReference type="ARBA" id="ARBA00038063"/>
    </source>
</evidence>
<accession>A0AAN6PRQ4</accession>
<organism evidence="7 8">
    <name type="scientific">Parathielavia hyrcaniae</name>
    <dbReference type="NCBI Taxonomy" id="113614"/>
    <lineage>
        <taxon>Eukaryota</taxon>
        <taxon>Fungi</taxon>
        <taxon>Dikarya</taxon>
        <taxon>Ascomycota</taxon>
        <taxon>Pezizomycotina</taxon>
        <taxon>Sordariomycetes</taxon>
        <taxon>Sordariomycetidae</taxon>
        <taxon>Sordariales</taxon>
        <taxon>Chaetomiaceae</taxon>
        <taxon>Parathielavia</taxon>
    </lineage>
</organism>
<comment type="similarity">
    <text evidence="5">Belongs to the PTH family.</text>
</comment>
<keyword evidence="8" id="KW-1185">Reference proteome</keyword>
<dbReference type="EC" id="3.1.1.29" evidence="1"/>
<dbReference type="PROSITE" id="PS01196">
    <property type="entry name" value="PEPT_TRNA_HYDROL_2"/>
    <property type="match status" value="1"/>
</dbReference>
<dbReference type="InterPro" id="IPR036416">
    <property type="entry name" value="Pept_tRNA_hydro_sf"/>
</dbReference>
<keyword evidence="3 7" id="KW-0378">Hydrolase</keyword>
<dbReference type="Pfam" id="PF01195">
    <property type="entry name" value="Pept_tRNA_hydro"/>
    <property type="match status" value="1"/>
</dbReference>
<sequence>MPSKTTKRRAKTETTAQLNLSTDTLDSQQTPNNMSVRRVLVISLGNPGQYRNTYHSAGHVVLEALQQQLSRDQPSFAPQRIGKQSTLASIGSRYSLLQSPAAMNVTGPWVAKAYKEYLAERGLSPAEVGVVLVHDDLEEELGVVKIRDWKRSHRGHNGIKSVNGALQADPAGKWARISVGIGRPDARDKASVSDFVLAKMPRSVRDVLEGTGSRGVLQTLMELETKWGVEG</sequence>
<feature type="region of interest" description="Disordered" evidence="6">
    <location>
        <begin position="1"/>
        <end position="32"/>
    </location>
</feature>
<dbReference type="Gene3D" id="3.40.50.1470">
    <property type="entry name" value="Peptidyl-tRNA hydrolase"/>
    <property type="match status" value="1"/>
</dbReference>
<protein>
    <recommendedName>
        <fullName evidence="1">peptidyl-tRNA hydrolase</fullName>
        <ecNumber evidence="1">3.1.1.29</ecNumber>
    </recommendedName>
</protein>
<evidence type="ECO:0000256" key="2">
    <source>
        <dbReference type="ARBA" id="ARBA00022555"/>
    </source>
</evidence>
<dbReference type="EMBL" id="MU863699">
    <property type="protein sequence ID" value="KAK4096729.1"/>
    <property type="molecule type" value="Genomic_DNA"/>
</dbReference>
<dbReference type="Proteomes" id="UP001305647">
    <property type="component" value="Unassembled WGS sequence"/>
</dbReference>
<feature type="compositionally biased region" description="Polar residues" evidence="6">
    <location>
        <begin position="17"/>
        <end position="32"/>
    </location>
</feature>
<feature type="compositionally biased region" description="Basic residues" evidence="6">
    <location>
        <begin position="1"/>
        <end position="10"/>
    </location>
</feature>
<dbReference type="PANTHER" id="PTHR17224">
    <property type="entry name" value="PEPTIDYL-TRNA HYDROLASE"/>
    <property type="match status" value="1"/>
</dbReference>
<reference evidence="7" key="1">
    <citation type="journal article" date="2023" name="Mol. Phylogenet. Evol.">
        <title>Genome-scale phylogeny and comparative genomics of the fungal order Sordariales.</title>
        <authorList>
            <person name="Hensen N."/>
            <person name="Bonometti L."/>
            <person name="Westerberg I."/>
            <person name="Brannstrom I.O."/>
            <person name="Guillou S."/>
            <person name="Cros-Aarteil S."/>
            <person name="Calhoun S."/>
            <person name="Haridas S."/>
            <person name="Kuo A."/>
            <person name="Mondo S."/>
            <person name="Pangilinan J."/>
            <person name="Riley R."/>
            <person name="LaButti K."/>
            <person name="Andreopoulos B."/>
            <person name="Lipzen A."/>
            <person name="Chen C."/>
            <person name="Yan M."/>
            <person name="Daum C."/>
            <person name="Ng V."/>
            <person name="Clum A."/>
            <person name="Steindorff A."/>
            <person name="Ohm R.A."/>
            <person name="Martin F."/>
            <person name="Silar P."/>
            <person name="Natvig D.O."/>
            <person name="Lalanne C."/>
            <person name="Gautier V."/>
            <person name="Ament-Velasquez S.L."/>
            <person name="Kruys A."/>
            <person name="Hutchinson M.I."/>
            <person name="Powell A.J."/>
            <person name="Barry K."/>
            <person name="Miller A.N."/>
            <person name="Grigoriev I.V."/>
            <person name="Debuchy R."/>
            <person name="Gladieux P."/>
            <person name="Hiltunen Thoren M."/>
            <person name="Johannesson H."/>
        </authorList>
    </citation>
    <scope>NUCLEOTIDE SEQUENCE</scope>
    <source>
        <strain evidence="7">CBS 757.83</strain>
    </source>
</reference>
<dbReference type="SUPFAM" id="SSF53178">
    <property type="entry name" value="Peptidyl-tRNA hydrolase-like"/>
    <property type="match status" value="1"/>
</dbReference>
<dbReference type="InterPro" id="IPR018171">
    <property type="entry name" value="Pept_tRNA_hydro_CS"/>
</dbReference>
<evidence type="ECO:0000313" key="8">
    <source>
        <dbReference type="Proteomes" id="UP001305647"/>
    </source>
</evidence>
<gene>
    <name evidence="7" type="ORF">N658DRAFT_334635</name>
</gene>
<dbReference type="AlphaFoldDB" id="A0AAN6PRQ4"/>
<name>A0AAN6PRQ4_9PEZI</name>
<dbReference type="InterPro" id="IPR001328">
    <property type="entry name" value="Pept_tRNA_hydro"/>
</dbReference>
<evidence type="ECO:0000256" key="6">
    <source>
        <dbReference type="SAM" id="MobiDB-lite"/>
    </source>
</evidence>
<evidence type="ECO:0000256" key="3">
    <source>
        <dbReference type="ARBA" id="ARBA00022801"/>
    </source>
</evidence>